<dbReference type="Proteomes" id="UP000243342">
    <property type="component" value="Unassembled WGS sequence"/>
</dbReference>
<proteinExistence type="predicted"/>
<keyword evidence="1" id="KW-0378">Hydrolase</keyword>
<evidence type="ECO:0000256" key="1">
    <source>
        <dbReference type="ARBA" id="ARBA00022801"/>
    </source>
</evidence>
<keyword evidence="4" id="KW-1185">Reference proteome</keyword>
<dbReference type="STRING" id="1428644.BIV57_00365"/>
<evidence type="ECO:0000259" key="2">
    <source>
        <dbReference type="PROSITE" id="PS51462"/>
    </source>
</evidence>
<name>A0A1J7CCR9_9ACTN</name>
<accession>A0A1J7CCR9</accession>
<dbReference type="SUPFAM" id="SSF55811">
    <property type="entry name" value="Nudix"/>
    <property type="match status" value="1"/>
</dbReference>
<dbReference type="InterPro" id="IPR015797">
    <property type="entry name" value="NUDIX_hydrolase-like_dom_sf"/>
</dbReference>
<reference evidence="3 4" key="1">
    <citation type="submission" date="2016-10" db="EMBL/GenBank/DDBJ databases">
        <title>Genome sequence of Streptomyces gilvigriseus MUSC 26.</title>
        <authorList>
            <person name="Lee L.-H."/>
            <person name="Ser H.-L."/>
        </authorList>
    </citation>
    <scope>NUCLEOTIDE SEQUENCE [LARGE SCALE GENOMIC DNA]</scope>
    <source>
        <strain evidence="3 4">MUSC 26</strain>
    </source>
</reference>
<feature type="domain" description="Nudix hydrolase" evidence="2">
    <location>
        <begin position="1"/>
        <end position="131"/>
    </location>
</feature>
<dbReference type="AlphaFoldDB" id="A0A1J7CCR9"/>
<dbReference type="PROSITE" id="PS51462">
    <property type="entry name" value="NUDIX"/>
    <property type="match status" value="1"/>
</dbReference>
<dbReference type="InterPro" id="IPR020084">
    <property type="entry name" value="NUDIX_hydrolase_CS"/>
</dbReference>
<dbReference type="GO" id="GO:0016787">
    <property type="term" value="F:hydrolase activity"/>
    <property type="evidence" value="ECO:0007669"/>
    <property type="project" value="UniProtKB-KW"/>
</dbReference>
<protein>
    <recommendedName>
        <fullName evidence="2">Nudix hydrolase domain-containing protein</fullName>
    </recommendedName>
</protein>
<gene>
    <name evidence="3" type="ORF">BIV57_00365</name>
</gene>
<evidence type="ECO:0000313" key="3">
    <source>
        <dbReference type="EMBL" id="OIV39336.1"/>
    </source>
</evidence>
<dbReference type="PROSITE" id="PS00893">
    <property type="entry name" value="NUDIX_BOX"/>
    <property type="match status" value="1"/>
</dbReference>
<organism evidence="3 4">
    <name type="scientific">Mangrovactinospora gilvigrisea</name>
    <dbReference type="NCBI Taxonomy" id="1428644"/>
    <lineage>
        <taxon>Bacteria</taxon>
        <taxon>Bacillati</taxon>
        <taxon>Actinomycetota</taxon>
        <taxon>Actinomycetes</taxon>
        <taxon>Kitasatosporales</taxon>
        <taxon>Streptomycetaceae</taxon>
        <taxon>Mangrovactinospora</taxon>
    </lineage>
</organism>
<dbReference type="Gene3D" id="3.90.79.10">
    <property type="entry name" value="Nucleoside Triphosphate Pyrophosphohydrolase"/>
    <property type="match status" value="1"/>
</dbReference>
<dbReference type="Pfam" id="PF00293">
    <property type="entry name" value="NUDIX"/>
    <property type="match status" value="1"/>
</dbReference>
<comment type="caution">
    <text evidence="3">The sequence shown here is derived from an EMBL/GenBank/DDBJ whole genome shotgun (WGS) entry which is preliminary data.</text>
</comment>
<evidence type="ECO:0000313" key="4">
    <source>
        <dbReference type="Proteomes" id="UP000243342"/>
    </source>
</evidence>
<sequence>MLIQRRWKPESDPDNLGKWELPGGKWRAQETAAECLRRELLEECGIGAEAIEGRFVQRVHGSETVETSSPTLLVQMVAGGYPSLLVVYTGYSEEQPAAVGDGARDAVFMDTVEVKRLLEEEPETFTALTFAALGELLERGLL</sequence>
<dbReference type="InterPro" id="IPR000086">
    <property type="entry name" value="NUDIX_hydrolase_dom"/>
</dbReference>
<dbReference type="EMBL" id="MLCF01000002">
    <property type="protein sequence ID" value="OIV39336.1"/>
    <property type="molecule type" value="Genomic_DNA"/>
</dbReference>